<proteinExistence type="predicted"/>
<evidence type="ECO:0000313" key="3">
    <source>
        <dbReference type="Proteomes" id="UP000271162"/>
    </source>
</evidence>
<dbReference type="WBParaSite" id="NBR_0001687601-mRNA-1">
    <property type="protein sequence ID" value="NBR_0001687601-mRNA-1"/>
    <property type="gene ID" value="NBR_0001687601"/>
</dbReference>
<accession>A0A158R2U3</accession>
<reference evidence="2 3" key="2">
    <citation type="submission" date="2018-11" db="EMBL/GenBank/DDBJ databases">
        <authorList>
            <consortium name="Pathogen Informatics"/>
        </authorList>
    </citation>
    <scope>NUCLEOTIDE SEQUENCE [LARGE SCALE GENOMIC DNA]</scope>
</reference>
<reference evidence="4" key="1">
    <citation type="submission" date="2016-04" db="UniProtKB">
        <authorList>
            <consortium name="WormBaseParasite"/>
        </authorList>
    </citation>
    <scope>IDENTIFICATION</scope>
</reference>
<feature type="compositionally biased region" description="Basic and acidic residues" evidence="1">
    <location>
        <begin position="87"/>
        <end position="112"/>
    </location>
</feature>
<feature type="region of interest" description="Disordered" evidence="1">
    <location>
        <begin position="1"/>
        <end position="112"/>
    </location>
</feature>
<evidence type="ECO:0000256" key="1">
    <source>
        <dbReference type="SAM" id="MobiDB-lite"/>
    </source>
</evidence>
<feature type="compositionally biased region" description="Basic and acidic residues" evidence="1">
    <location>
        <begin position="41"/>
        <end position="64"/>
    </location>
</feature>
<evidence type="ECO:0000313" key="2">
    <source>
        <dbReference type="EMBL" id="VDL80472.1"/>
    </source>
</evidence>
<keyword evidence="3" id="KW-1185">Reference proteome</keyword>
<dbReference type="AlphaFoldDB" id="A0A158R2U3"/>
<name>A0A158R2U3_NIPBR</name>
<dbReference type="Proteomes" id="UP000271162">
    <property type="component" value="Unassembled WGS sequence"/>
</dbReference>
<sequence>MNMDEEGTKTQAFAPVTKKPKEREDILDKLKSQQTGPGKTASKEQTKPNERTGEKVGAEPDRQRRGGGGGSSGTDEYVKGGGSATSDEYKRRMHEARERAHEEIQRDDESEK</sequence>
<gene>
    <name evidence="2" type="ORF">NBR_LOCUS16877</name>
</gene>
<evidence type="ECO:0000313" key="4">
    <source>
        <dbReference type="WBParaSite" id="NBR_0001687601-mRNA-1"/>
    </source>
</evidence>
<feature type="compositionally biased region" description="Basic and acidic residues" evidence="1">
    <location>
        <begin position="19"/>
        <end position="31"/>
    </location>
</feature>
<protein>
    <submittedName>
        <fullName evidence="4">Similar to</fullName>
    </submittedName>
</protein>
<dbReference type="EMBL" id="UYSL01022439">
    <property type="protein sequence ID" value="VDL80472.1"/>
    <property type="molecule type" value="Genomic_DNA"/>
</dbReference>
<organism evidence="4">
    <name type="scientific">Nippostrongylus brasiliensis</name>
    <name type="common">Rat hookworm</name>
    <dbReference type="NCBI Taxonomy" id="27835"/>
    <lineage>
        <taxon>Eukaryota</taxon>
        <taxon>Metazoa</taxon>
        <taxon>Ecdysozoa</taxon>
        <taxon>Nematoda</taxon>
        <taxon>Chromadorea</taxon>
        <taxon>Rhabditida</taxon>
        <taxon>Rhabditina</taxon>
        <taxon>Rhabditomorpha</taxon>
        <taxon>Strongyloidea</taxon>
        <taxon>Heligmosomidae</taxon>
        <taxon>Nippostrongylus</taxon>
    </lineage>
</organism>